<protein>
    <submittedName>
        <fullName evidence="2">ChnZ</fullName>
    </submittedName>
</protein>
<dbReference type="Proteomes" id="UP000001812">
    <property type="component" value="Chromosome II"/>
</dbReference>
<proteinExistence type="predicted"/>
<reference evidence="2 3" key="2">
    <citation type="submission" date="2009-05" db="EMBL/GenBank/DDBJ databases">
        <authorList>
            <person name="Harkins D.M."/>
            <person name="DeShazer D."/>
            <person name="Woods D.E."/>
            <person name="Brinkac L.M."/>
            <person name="Brown K.A."/>
            <person name="Hung G.C."/>
            <person name="Tuanyok A."/>
            <person name="Zhang B."/>
            <person name="Nierman W.C."/>
        </authorList>
    </citation>
    <scope>NUCLEOTIDE SEQUENCE [LARGE SCALE GENOMIC DNA]</scope>
    <source>
        <strain evidence="2 3">1710a</strain>
    </source>
</reference>
<feature type="compositionally biased region" description="Polar residues" evidence="1">
    <location>
        <begin position="73"/>
        <end position="86"/>
    </location>
</feature>
<dbReference type="HOGENOM" id="CLU_184278_0_0_4"/>
<name>A0A0E1VS40_BURPE</name>
<dbReference type="EMBL" id="CM000833">
    <property type="protein sequence ID" value="EET02874.1"/>
    <property type="molecule type" value="Genomic_DNA"/>
</dbReference>
<evidence type="ECO:0000256" key="1">
    <source>
        <dbReference type="SAM" id="MobiDB-lite"/>
    </source>
</evidence>
<reference evidence="3" key="1">
    <citation type="submission" date="2007-08" db="EMBL/GenBank/DDBJ databases">
        <title>Annotation of Burkholderia pseudomallei 1710a.</title>
        <authorList>
            <person name="Harkins D.M."/>
            <person name="DeShazer D."/>
            <person name="Woods D.E."/>
            <person name="Brinkac L.M."/>
            <person name="Brown K.A."/>
            <person name="Hung G.C."/>
            <person name="Tuanyok A."/>
            <person name="Zhang B."/>
            <person name="Nierman W.C."/>
        </authorList>
    </citation>
    <scope>NUCLEOTIDE SEQUENCE [LARGE SCALE GENOMIC DNA]</scope>
    <source>
        <strain evidence="3">1710a</strain>
    </source>
</reference>
<organism evidence="2 3">
    <name type="scientific">Burkholderia pseudomallei 1710a</name>
    <dbReference type="NCBI Taxonomy" id="320371"/>
    <lineage>
        <taxon>Bacteria</taxon>
        <taxon>Pseudomonadati</taxon>
        <taxon>Pseudomonadota</taxon>
        <taxon>Betaproteobacteria</taxon>
        <taxon>Burkholderiales</taxon>
        <taxon>Burkholderiaceae</taxon>
        <taxon>Burkholderia</taxon>
        <taxon>pseudomallei group</taxon>
    </lineage>
</organism>
<evidence type="ECO:0000313" key="2">
    <source>
        <dbReference type="EMBL" id="EET02874.1"/>
    </source>
</evidence>
<gene>
    <name evidence="2" type="ORF">BURPS1710A_A1303</name>
</gene>
<dbReference type="AlphaFoldDB" id="A0A0E1VS40"/>
<feature type="region of interest" description="Disordered" evidence="1">
    <location>
        <begin position="67"/>
        <end position="86"/>
    </location>
</feature>
<sequence length="107" mass="11786">MAFATLHDRKAPLPAADLLNDRVAPFFDSAGILLLHVLTDRGTEYCGNPEHREYELYLALEDMDHARRRKPAGSSNGSTRPCSTSSIASPCARWYMRAGRHDQAAGA</sequence>
<accession>A0A0E1VS40</accession>
<evidence type="ECO:0000313" key="3">
    <source>
        <dbReference type="Proteomes" id="UP000001812"/>
    </source>
</evidence>